<feature type="compositionally biased region" description="Basic residues" evidence="1">
    <location>
        <begin position="1"/>
        <end position="11"/>
    </location>
</feature>
<proteinExistence type="predicted"/>
<evidence type="ECO:0000256" key="1">
    <source>
        <dbReference type="SAM" id="MobiDB-lite"/>
    </source>
</evidence>
<protein>
    <submittedName>
        <fullName evidence="2">Uncharacterized protein</fullName>
    </submittedName>
</protein>
<sequence>MFLRSRGKSLTKVHPENVATKAEGTGKKNVKDDNVHSSSKTTTGTTPTISPKSSSSLSPSSSRSSAVGEQQQQETISHTNGSPVGQPKIYSLLEWDEIIEDMDTAIENTRTKSELYRLNGEPLKKKLGTSRTGLSDITQQIMSSYGLEFLGLVSEIVLAAEPLKIPLPEILNQLQYIEYKEASVSGDKLIVWVDDEPQESEDNDDRNLPFCQILITELLRLDIEPEIVLPCHDMDEDVLVRLVQQVRKRLTTEQRLVYGAHPVEFAKSVILQLLRIGMAVSLASVKSRIIIIDADSFVHDEPHFQELVEMAEQLGHTVMYYRNTIHVKDKVKAADEFVERVKLWMIRFTTNHQPSSAENGFTEEMNELESKSRNNDQSDSIKAQIEEDILRSYVGNNHTTFISPPTQDLTGNKLPKAQQEFKFRNGKSESSKPTKNYKPPDASIEWDGVFKKPFSPSPKKVPAAGSQPESVFMYKLANKHFSNKVEEFDDSSESSEDY</sequence>
<organism evidence="2 3">
    <name type="scientific">Folsomia candida</name>
    <name type="common">Springtail</name>
    <dbReference type="NCBI Taxonomy" id="158441"/>
    <lineage>
        <taxon>Eukaryota</taxon>
        <taxon>Metazoa</taxon>
        <taxon>Ecdysozoa</taxon>
        <taxon>Arthropoda</taxon>
        <taxon>Hexapoda</taxon>
        <taxon>Collembola</taxon>
        <taxon>Entomobryomorpha</taxon>
        <taxon>Isotomoidea</taxon>
        <taxon>Isotomidae</taxon>
        <taxon>Proisotominae</taxon>
        <taxon>Folsomia</taxon>
    </lineage>
</organism>
<accession>A0A226ERV0</accession>
<feature type="compositionally biased region" description="Basic and acidic residues" evidence="1">
    <location>
        <begin position="24"/>
        <end position="35"/>
    </location>
</feature>
<gene>
    <name evidence="2" type="ORF">Fcan01_04464</name>
</gene>
<evidence type="ECO:0000313" key="2">
    <source>
        <dbReference type="EMBL" id="OXA59784.1"/>
    </source>
</evidence>
<reference evidence="2 3" key="1">
    <citation type="submission" date="2015-12" db="EMBL/GenBank/DDBJ databases">
        <title>The genome of Folsomia candida.</title>
        <authorList>
            <person name="Faddeeva A."/>
            <person name="Derks M.F."/>
            <person name="Anvar Y."/>
            <person name="Smit S."/>
            <person name="Van Straalen N."/>
            <person name="Roelofs D."/>
        </authorList>
    </citation>
    <scope>NUCLEOTIDE SEQUENCE [LARGE SCALE GENOMIC DNA]</scope>
    <source>
        <strain evidence="2 3">VU population</strain>
        <tissue evidence="2">Whole body</tissue>
    </source>
</reference>
<comment type="caution">
    <text evidence="2">The sequence shown here is derived from an EMBL/GenBank/DDBJ whole genome shotgun (WGS) entry which is preliminary data.</text>
</comment>
<dbReference type="AlphaFoldDB" id="A0A226ERV0"/>
<feature type="region of interest" description="Disordered" evidence="1">
    <location>
        <begin position="422"/>
        <end position="466"/>
    </location>
</feature>
<dbReference type="EMBL" id="LNIX01000002">
    <property type="protein sequence ID" value="OXA59784.1"/>
    <property type="molecule type" value="Genomic_DNA"/>
</dbReference>
<feature type="region of interest" description="Disordered" evidence="1">
    <location>
        <begin position="1"/>
        <end position="83"/>
    </location>
</feature>
<dbReference type="Proteomes" id="UP000198287">
    <property type="component" value="Unassembled WGS sequence"/>
</dbReference>
<feature type="compositionally biased region" description="Low complexity" evidence="1">
    <location>
        <begin position="37"/>
        <end position="65"/>
    </location>
</feature>
<evidence type="ECO:0000313" key="3">
    <source>
        <dbReference type="Proteomes" id="UP000198287"/>
    </source>
</evidence>
<keyword evidence="3" id="KW-1185">Reference proteome</keyword>
<name>A0A226ERV0_FOLCA</name>
<feature type="compositionally biased region" description="Basic and acidic residues" evidence="1">
    <location>
        <begin position="422"/>
        <end position="432"/>
    </location>
</feature>
<feature type="compositionally biased region" description="Polar residues" evidence="1">
    <location>
        <begin position="67"/>
        <end position="83"/>
    </location>
</feature>
<feature type="compositionally biased region" description="Low complexity" evidence="1">
    <location>
        <begin position="451"/>
        <end position="462"/>
    </location>
</feature>